<keyword evidence="3" id="KW-1185">Reference proteome</keyword>
<protein>
    <submittedName>
        <fullName evidence="2">Uncharacterized membrane-anchored protein YjiN, DUF445 family</fullName>
    </submittedName>
</protein>
<dbReference type="GO" id="GO:0005886">
    <property type="term" value="C:plasma membrane"/>
    <property type="evidence" value="ECO:0007669"/>
    <property type="project" value="TreeGrafter"/>
</dbReference>
<dbReference type="Pfam" id="PF04286">
    <property type="entry name" value="DUF445"/>
    <property type="match status" value="1"/>
</dbReference>
<dbReference type="PANTHER" id="PTHR38442:SF1">
    <property type="entry name" value="INNER MEMBRANE PROTEIN"/>
    <property type="match status" value="1"/>
</dbReference>
<evidence type="ECO:0000256" key="1">
    <source>
        <dbReference type="SAM" id="Phobius"/>
    </source>
</evidence>
<dbReference type="AlphaFoldDB" id="A0A1H7WUY9"/>
<feature type="transmembrane region" description="Helical" evidence="1">
    <location>
        <begin position="21"/>
        <end position="40"/>
    </location>
</feature>
<sequence>MKAFKTSREFDEAARKTSLRKMKVLSTLLLVGMTILYGLSRSLEKHYPFFGLLRAFSEASMIGALADWFAVVALFKHPLNLPIPHTAIIKRNKDKLGDNLANFIQHNFLAREELENSLKDIDVMAWIGKVLFDPDTSGKIAENLAHHLLYFMEKFDDEELRKYTTDLLLKNLHQVNLLPIVGEILSLITREERHQLLLDEALIILTKAIENNKDAIRETSRGEYPRWFPHFLDDLIFNNMLARFQKILADIHDDAEHDLRKKFDDVTEDFIQTLKHSNAFAEEVDSMRKEVLSNPLIQKYFEDLWSRIKNRIMDNLKGKDPKVRDRIQAAVLSLGKNLLSDSSLREKLNLAIKASLIHYLEDYVDAVKIFISDTVKGWDAERTSRIIELYIGSDLQWIRINGTLIGGLAGLFIYILSSFFE</sequence>
<dbReference type="InterPro" id="IPR007383">
    <property type="entry name" value="DUF445"/>
</dbReference>
<evidence type="ECO:0000313" key="3">
    <source>
        <dbReference type="Proteomes" id="UP000198744"/>
    </source>
</evidence>
<dbReference type="RefSeq" id="WP_093883026.1">
    <property type="nucleotide sequence ID" value="NZ_FOBS01000008.1"/>
</dbReference>
<dbReference type="STRING" id="43775.SAMN04489760_10820"/>
<gene>
    <name evidence="2" type="ORF">SAMN04489760_10820</name>
</gene>
<dbReference type="PANTHER" id="PTHR38442">
    <property type="entry name" value="INNER MEMBRANE PROTEIN-RELATED"/>
    <property type="match status" value="1"/>
</dbReference>
<keyword evidence="1" id="KW-0472">Membrane</keyword>
<evidence type="ECO:0000313" key="2">
    <source>
        <dbReference type="EMBL" id="SEM25323.1"/>
    </source>
</evidence>
<dbReference type="Proteomes" id="UP000198744">
    <property type="component" value="Unassembled WGS sequence"/>
</dbReference>
<feature type="transmembrane region" description="Helical" evidence="1">
    <location>
        <begin position="400"/>
        <end position="420"/>
    </location>
</feature>
<name>A0A1H7WUY9_9BACT</name>
<accession>A0A1H7WUY9</accession>
<keyword evidence="1" id="KW-1133">Transmembrane helix</keyword>
<keyword evidence="1" id="KW-0812">Transmembrane</keyword>
<reference evidence="2 3" key="1">
    <citation type="submission" date="2016-10" db="EMBL/GenBank/DDBJ databases">
        <authorList>
            <person name="de Groot N.N."/>
        </authorList>
    </citation>
    <scope>NUCLEOTIDE SEQUENCE [LARGE SCALE GENOMIC DNA]</scope>
    <source>
        <strain evidence="2 3">DSM 8423</strain>
    </source>
</reference>
<proteinExistence type="predicted"/>
<dbReference type="EMBL" id="FOBS01000008">
    <property type="protein sequence ID" value="SEM25323.1"/>
    <property type="molecule type" value="Genomic_DNA"/>
</dbReference>
<organism evidence="2 3">
    <name type="scientific">Syntrophus gentianae</name>
    <dbReference type="NCBI Taxonomy" id="43775"/>
    <lineage>
        <taxon>Bacteria</taxon>
        <taxon>Pseudomonadati</taxon>
        <taxon>Thermodesulfobacteriota</taxon>
        <taxon>Syntrophia</taxon>
        <taxon>Syntrophales</taxon>
        <taxon>Syntrophaceae</taxon>
        <taxon>Syntrophus</taxon>
    </lineage>
</organism>
<dbReference type="OrthoDB" id="9769590at2"/>